<dbReference type="eggNOG" id="ENOG502ZM7C">
    <property type="taxonomic scope" value="Bacteria"/>
</dbReference>
<sequence>MGFMDSVKGIVDKGKEFAAQNPDKIDDAIEKAGDLADRKTDGKYAGQVDKVQDAARKALRPE</sequence>
<reference evidence="2 3" key="1">
    <citation type="journal article" date="2014" name="Genome Announc.">
        <title>Draft Genome Sequence of Propane- and Butane-Oxidizing Actinobacterium Rhodococcus ruber IEGM 231.</title>
        <authorList>
            <person name="Ivshina I.B."/>
            <person name="Kuyukina M.S."/>
            <person name="Krivoruchko A.V."/>
            <person name="Barbe V."/>
            <person name="Fischer C."/>
        </authorList>
    </citation>
    <scope>NUCLEOTIDE SEQUENCE [LARGE SCALE GENOMIC DNA]</scope>
</reference>
<dbReference type="Proteomes" id="UP000042997">
    <property type="component" value="Unassembled WGS sequence"/>
</dbReference>
<dbReference type="AlphaFoldDB" id="A0A098BQZ7"/>
<gene>
    <name evidence="2" type="ORF">RHRU231_800066</name>
</gene>
<dbReference type="RefSeq" id="WP_010593101.1">
    <property type="nucleotide sequence ID" value="NZ_CP023714.1"/>
</dbReference>
<accession>A0A098BQZ7</accession>
<evidence type="ECO:0000256" key="1">
    <source>
        <dbReference type="SAM" id="MobiDB-lite"/>
    </source>
</evidence>
<feature type="region of interest" description="Disordered" evidence="1">
    <location>
        <begin position="43"/>
        <end position="62"/>
    </location>
</feature>
<protein>
    <submittedName>
        <fullName evidence="2">Uncharacterized protein</fullName>
    </submittedName>
</protein>
<dbReference type="OrthoDB" id="4843846at2"/>
<name>A0A098BQZ7_9NOCA</name>
<dbReference type="EMBL" id="CCSD01000095">
    <property type="protein sequence ID" value="CDZ91139.1"/>
    <property type="molecule type" value="Genomic_DNA"/>
</dbReference>
<proteinExistence type="predicted"/>
<dbReference type="KEGG" id="rrz:CS378_21590"/>
<dbReference type="GeneID" id="66834534"/>
<feature type="compositionally biased region" description="Basic and acidic residues" evidence="1">
    <location>
        <begin position="50"/>
        <end position="62"/>
    </location>
</feature>
<dbReference type="InterPro" id="IPR028037">
    <property type="entry name" value="Antitoxin_Rv0909/MT0933"/>
</dbReference>
<organism evidence="2 3">
    <name type="scientific">Rhodococcus ruber</name>
    <dbReference type="NCBI Taxonomy" id="1830"/>
    <lineage>
        <taxon>Bacteria</taxon>
        <taxon>Bacillati</taxon>
        <taxon>Actinomycetota</taxon>
        <taxon>Actinomycetes</taxon>
        <taxon>Mycobacteriales</taxon>
        <taxon>Nocardiaceae</taxon>
        <taxon>Rhodococcus</taxon>
    </lineage>
</organism>
<evidence type="ECO:0000313" key="3">
    <source>
        <dbReference type="Proteomes" id="UP000042997"/>
    </source>
</evidence>
<evidence type="ECO:0000313" key="2">
    <source>
        <dbReference type="EMBL" id="CDZ91139.1"/>
    </source>
</evidence>
<dbReference type="Pfam" id="PF14013">
    <property type="entry name" value="MT0933_antitox"/>
    <property type="match status" value="1"/>
</dbReference>